<dbReference type="AlphaFoldDB" id="A0A8S1XVZ1"/>
<keyword evidence="2" id="KW-1185">Reference proteome</keyword>
<dbReference type="Proteomes" id="UP000689195">
    <property type="component" value="Unassembled WGS sequence"/>
</dbReference>
<evidence type="ECO:0000313" key="1">
    <source>
        <dbReference type="EMBL" id="CAD8204014.1"/>
    </source>
</evidence>
<reference evidence="1" key="1">
    <citation type="submission" date="2021-01" db="EMBL/GenBank/DDBJ databases">
        <authorList>
            <consortium name="Genoscope - CEA"/>
            <person name="William W."/>
        </authorList>
    </citation>
    <scope>NUCLEOTIDE SEQUENCE</scope>
</reference>
<dbReference type="EMBL" id="CAJJDO010000135">
    <property type="protein sequence ID" value="CAD8204014.1"/>
    <property type="molecule type" value="Genomic_DNA"/>
</dbReference>
<evidence type="ECO:0000313" key="2">
    <source>
        <dbReference type="Proteomes" id="UP000689195"/>
    </source>
</evidence>
<sequence>MNCPYHIQNPINLIYLTPHNCQCFRKLCVECLNQHEVHAQYIVTNSQLQERLINKLEEYQLYEIQTVEKKKTQFTNFLSRTKRRLKKILKELSESFEQNILYH</sequence>
<accession>A0A8S1XVZ1</accession>
<proteinExistence type="predicted"/>
<organism evidence="1 2">
    <name type="scientific">Paramecium pentaurelia</name>
    <dbReference type="NCBI Taxonomy" id="43138"/>
    <lineage>
        <taxon>Eukaryota</taxon>
        <taxon>Sar</taxon>
        <taxon>Alveolata</taxon>
        <taxon>Ciliophora</taxon>
        <taxon>Intramacronucleata</taxon>
        <taxon>Oligohymenophorea</taxon>
        <taxon>Peniculida</taxon>
        <taxon>Parameciidae</taxon>
        <taxon>Paramecium</taxon>
    </lineage>
</organism>
<comment type="caution">
    <text evidence="1">The sequence shown here is derived from an EMBL/GenBank/DDBJ whole genome shotgun (WGS) entry which is preliminary data.</text>
</comment>
<gene>
    <name evidence="1" type="ORF">PPENT_87.1.T1350148</name>
</gene>
<protein>
    <submittedName>
        <fullName evidence="1">Uncharacterized protein</fullName>
    </submittedName>
</protein>
<name>A0A8S1XVZ1_9CILI</name>